<protein>
    <submittedName>
        <fullName evidence="6">Restriction endonuclease S subunit</fullName>
    </submittedName>
</protein>
<dbReference type="Proteomes" id="UP000010482">
    <property type="component" value="Chromosome"/>
</dbReference>
<dbReference type="Pfam" id="PF01420">
    <property type="entry name" value="Methylase_S"/>
    <property type="match status" value="2"/>
</dbReference>
<keyword evidence="3" id="KW-0238">DNA-binding</keyword>
<evidence type="ECO:0000256" key="4">
    <source>
        <dbReference type="SAM" id="Coils"/>
    </source>
</evidence>
<dbReference type="EMBL" id="CP003944">
    <property type="protein sequence ID" value="AFZ50736.1"/>
    <property type="molecule type" value="Genomic_DNA"/>
</dbReference>
<dbReference type="GO" id="GO:0009307">
    <property type="term" value="P:DNA restriction-modification system"/>
    <property type="evidence" value="ECO:0007669"/>
    <property type="project" value="UniProtKB-KW"/>
</dbReference>
<dbReference type="Gene3D" id="3.90.220.20">
    <property type="entry name" value="DNA methylase specificity domains"/>
    <property type="match status" value="2"/>
</dbReference>
<dbReference type="AlphaFoldDB" id="K9YUZ7"/>
<dbReference type="SUPFAM" id="SSF116734">
    <property type="entry name" value="DNA methylase specificity domain"/>
    <property type="match status" value="2"/>
</dbReference>
<keyword evidence="2" id="KW-0680">Restriction system</keyword>
<sequence>MESQEVKEGYKLTEVGVIPEDWEVPLLDQVAKRGSGHTPDQKYPEYWNGNIKWISLKDSDRLDAVYIYDTVAKITQAGIDNSSAKIHPLGTVVLSRDAGVGKSAIMADDMAVSQHFMAWICISKYLNNHFLYYWLQKQKSEFERIAIGSTIKTIGLSYFKSLKIPLPPLPEQEKIAQVLSDVDSAIAHLDKLINKKRNLKQGTMQQLLTEKKRLSSFSGEWEVKPLGDFIDRIVGGGTPSREQVKYWNGKIFWATVKDITSFCPYQTEETITKEGLDSSSSNLIPKGTLIISTRMAVGKAVIYDVDVAINQDLKAIYVKSEIDPEFLLYCFCYYSLTIQAWGSGSTVKGINLEDLKKVKFPYISFTEQKAIAQILTDMDAEIEALEKKRDKYKAIKQGMMQELLTGKTRLIPKN</sequence>
<feature type="coiled-coil region" evidence="4">
    <location>
        <begin position="375"/>
        <end position="402"/>
    </location>
</feature>
<organism evidence="6 7">
    <name type="scientific">Dactylococcopsis salina (strain PCC 8305)</name>
    <name type="common">Myxobactron salinum</name>
    <dbReference type="NCBI Taxonomy" id="13035"/>
    <lineage>
        <taxon>Bacteria</taxon>
        <taxon>Bacillati</taxon>
        <taxon>Cyanobacteriota</taxon>
        <taxon>Cyanophyceae</taxon>
        <taxon>Nodosilineales</taxon>
        <taxon>Cymatolegaceae</taxon>
        <taxon>Dactylococcopsis</taxon>
    </lineage>
</organism>
<dbReference type="PANTHER" id="PTHR30408:SF12">
    <property type="entry name" value="TYPE I RESTRICTION ENZYME MJAVIII SPECIFICITY SUBUNIT"/>
    <property type="match status" value="1"/>
</dbReference>
<keyword evidence="6" id="KW-0540">Nuclease</keyword>
<dbReference type="PANTHER" id="PTHR30408">
    <property type="entry name" value="TYPE-1 RESTRICTION ENZYME ECOKI SPECIFICITY PROTEIN"/>
    <property type="match status" value="1"/>
</dbReference>
<keyword evidence="6" id="KW-0255">Endonuclease</keyword>
<accession>K9YUZ7</accession>
<evidence type="ECO:0000313" key="6">
    <source>
        <dbReference type="EMBL" id="AFZ50736.1"/>
    </source>
</evidence>
<dbReference type="CDD" id="cd17285">
    <property type="entry name" value="RMtype1_S_Csp16704I_TRD2-CR2_like"/>
    <property type="match status" value="1"/>
</dbReference>
<evidence type="ECO:0000256" key="2">
    <source>
        <dbReference type="ARBA" id="ARBA00022747"/>
    </source>
</evidence>
<dbReference type="Gene3D" id="1.10.287.1120">
    <property type="entry name" value="Bipartite methylase S protein"/>
    <property type="match status" value="1"/>
</dbReference>
<dbReference type="InterPro" id="IPR000055">
    <property type="entry name" value="Restrct_endonuc_typeI_TRD"/>
</dbReference>
<dbReference type="REBASE" id="58328">
    <property type="entry name" value="S.Dsa8305ORF2101P"/>
</dbReference>
<gene>
    <name evidence="6" type="ORF">Dacsa_2102</name>
</gene>
<feature type="domain" description="Type I restriction modification DNA specificity" evidence="5">
    <location>
        <begin position="19"/>
        <end position="194"/>
    </location>
</feature>
<dbReference type="InterPro" id="IPR044946">
    <property type="entry name" value="Restrct_endonuc_typeI_TRD_sf"/>
</dbReference>
<dbReference type="OrthoDB" id="9815652at2"/>
<keyword evidence="7" id="KW-1185">Reference proteome</keyword>
<dbReference type="GO" id="GO:0004519">
    <property type="term" value="F:endonuclease activity"/>
    <property type="evidence" value="ECO:0007669"/>
    <property type="project" value="UniProtKB-KW"/>
</dbReference>
<reference evidence="6" key="1">
    <citation type="submission" date="2012-04" db="EMBL/GenBank/DDBJ databases">
        <title>Finished genome of Dactylococcopsis salina PCC 8305.</title>
        <authorList>
            <consortium name="US DOE Joint Genome Institute"/>
            <person name="Gugger M."/>
            <person name="Coursin T."/>
            <person name="Rippka R."/>
            <person name="Tandeau De Marsac N."/>
            <person name="Huntemann M."/>
            <person name="Wei C.-L."/>
            <person name="Han J."/>
            <person name="Detter J.C."/>
            <person name="Han C."/>
            <person name="Tapia R."/>
            <person name="Daligault H."/>
            <person name="Chen A."/>
            <person name="Krypides N."/>
            <person name="Mavromatis K."/>
            <person name="Markowitz V."/>
            <person name="Szeto E."/>
            <person name="Ivanova N."/>
            <person name="Ovchinnikova G."/>
            <person name="Pagani I."/>
            <person name="Pati A."/>
            <person name="Goodwin L."/>
            <person name="Peters L."/>
            <person name="Pitluck S."/>
            <person name="Woyke T."/>
            <person name="Kerfeld C."/>
        </authorList>
    </citation>
    <scope>NUCLEOTIDE SEQUENCE [LARGE SCALE GENOMIC DNA]</scope>
    <source>
        <strain evidence="6">PCC 8305</strain>
    </source>
</reference>
<comment type="similarity">
    <text evidence="1">Belongs to the type-I restriction system S methylase family.</text>
</comment>
<keyword evidence="6" id="KW-0378">Hydrolase</keyword>
<evidence type="ECO:0000259" key="5">
    <source>
        <dbReference type="Pfam" id="PF01420"/>
    </source>
</evidence>
<dbReference type="STRING" id="13035.Dacsa_2102"/>
<evidence type="ECO:0000313" key="7">
    <source>
        <dbReference type="Proteomes" id="UP000010482"/>
    </source>
</evidence>
<dbReference type="GO" id="GO:0003677">
    <property type="term" value="F:DNA binding"/>
    <property type="evidence" value="ECO:0007669"/>
    <property type="project" value="UniProtKB-KW"/>
</dbReference>
<dbReference type="HOGENOM" id="CLU_021095_10_3_3"/>
<proteinExistence type="inferred from homology"/>
<dbReference type="CDD" id="cd17248">
    <property type="entry name" value="RMtype1_S_AmiI-TRD2-CR2_like"/>
    <property type="match status" value="1"/>
</dbReference>
<dbReference type="eggNOG" id="COG0732">
    <property type="taxonomic scope" value="Bacteria"/>
</dbReference>
<keyword evidence="4" id="KW-0175">Coiled coil</keyword>
<name>K9YUZ7_DACS8</name>
<dbReference type="PATRIC" id="fig|13035.3.peg.2383"/>
<dbReference type="KEGG" id="dsl:Dacsa_2102"/>
<feature type="domain" description="Type I restriction modification DNA specificity" evidence="5">
    <location>
        <begin position="220"/>
        <end position="388"/>
    </location>
</feature>
<evidence type="ECO:0000256" key="3">
    <source>
        <dbReference type="ARBA" id="ARBA00023125"/>
    </source>
</evidence>
<evidence type="ECO:0000256" key="1">
    <source>
        <dbReference type="ARBA" id="ARBA00010923"/>
    </source>
</evidence>
<dbReference type="RefSeq" id="WP_015229729.1">
    <property type="nucleotide sequence ID" value="NC_019780.1"/>
</dbReference>
<dbReference type="InterPro" id="IPR052021">
    <property type="entry name" value="Type-I_RS_S_subunit"/>
</dbReference>